<proteinExistence type="predicted"/>
<keyword evidence="1" id="KW-1185">Reference proteome</keyword>
<dbReference type="OrthoDB" id="10353540at2759"/>
<dbReference type="Proteomes" id="UP000694844">
    <property type="component" value="Chromosome 4"/>
</dbReference>
<protein>
    <submittedName>
        <fullName evidence="2">Uncharacterized protein LOC111131431</fullName>
    </submittedName>
</protein>
<gene>
    <name evidence="2" type="primary">LOC111131431</name>
</gene>
<dbReference type="KEGG" id="cvn:111131431"/>
<dbReference type="RefSeq" id="XP_022334659.1">
    <property type="nucleotide sequence ID" value="XM_022478951.1"/>
</dbReference>
<evidence type="ECO:0000313" key="1">
    <source>
        <dbReference type="Proteomes" id="UP000694844"/>
    </source>
</evidence>
<dbReference type="AlphaFoldDB" id="A0A8B8E4M5"/>
<sequence>MLHNVIIELKETDEKIATIQQYYIQHNLINATEAGVIQGEESNLHHIIGFPVYKPIHENETIEDVFYRDYETFSSVLVFLEQSNWDVIAMNGDSQALQQMLKSTISKILGILCKYSNAMENRIVSYVSRDIMLDEDRDVNIESRILRKRDFIILKDTRVLLKKMIPDYALLKQNAP</sequence>
<evidence type="ECO:0000313" key="2">
    <source>
        <dbReference type="RefSeq" id="XP_022334659.1"/>
    </source>
</evidence>
<reference evidence="2" key="1">
    <citation type="submission" date="2025-08" db="UniProtKB">
        <authorList>
            <consortium name="RefSeq"/>
        </authorList>
    </citation>
    <scope>IDENTIFICATION</scope>
    <source>
        <tissue evidence="2">Whole sample</tissue>
    </source>
</reference>
<dbReference type="GeneID" id="111131431"/>
<accession>A0A8B8E4M5</accession>
<organism evidence="1 2">
    <name type="scientific">Crassostrea virginica</name>
    <name type="common">Eastern oyster</name>
    <dbReference type="NCBI Taxonomy" id="6565"/>
    <lineage>
        <taxon>Eukaryota</taxon>
        <taxon>Metazoa</taxon>
        <taxon>Spiralia</taxon>
        <taxon>Lophotrochozoa</taxon>
        <taxon>Mollusca</taxon>
        <taxon>Bivalvia</taxon>
        <taxon>Autobranchia</taxon>
        <taxon>Pteriomorphia</taxon>
        <taxon>Ostreida</taxon>
        <taxon>Ostreoidea</taxon>
        <taxon>Ostreidae</taxon>
        <taxon>Crassostrea</taxon>
    </lineage>
</organism>
<name>A0A8B8E4M5_CRAVI</name>